<dbReference type="Proteomes" id="UP000295043">
    <property type="component" value="Unassembled WGS sequence"/>
</dbReference>
<accession>A0A4R2B6W6</accession>
<protein>
    <submittedName>
        <fullName evidence="1">Uncharacterized protein</fullName>
    </submittedName>
</protein>
<dbReference type="AlphaFoldDB" id="A0A4R2B6W6"/>
<name>A0A4R2B6W6_9HYPH</name>
<reference evidence="1 2" key="1">
    <citation type="submission" date="2019-03" db="EMBL/GenBank/DDBJ databases">
        <title>Genomic Encyclopedia of Type Strains, Phase IV (KMG-V): Genome sequencing to study the core and pangenomes of soil and plant-associated prokaryotes.</title>
        <authorList>
            <person name="Whitman W."/>
        </authorList>
    </citation>
    <scope>NUCLEOTIDE SEQUENCE [LARGE SCALE GENOMIC DNA]</scope>
    <source>
        <strain evidence="1 2">23C40</strain>
    </source>
</reference>
<sequence>MLSSHRHDIVALAQRVRGPEAKLWTLVRFTEIQHRKCLWNMMPGTLIDEDSPFNECAHADLAGAKAVLLELRGRREVAAEAHELLSRIDYEMALHGAAFIGCQYSGERFNTAQLIDPHWSAVPLHWPSMLTLTFGLSGFPFDCLRHI</sequence>
<evidence type="ECO:0000313" key="1">
    <source>
        <dbReference type="EMBL" id="TCN22083.1"/>
    </source>
</evidence>
<evidence type="ECO:0000313" key="2">
    <source>
        <dbReference type="Proteomes" id="UP000295043"/>
    </source>
</evidence>
<gene>
    <name evidence="1" type="ORF">EV184_1257</name>
</gene>
<proteinExistence type="predicted"/>
<comment type="caution">
    <text evidence="1">The sequence shown here is derived from an EMBL/GenBank/DDBJ whole genome shotgun (WGS) entry which is preliminary data.</text>
</comment>
<organism evidence="1 2">
    <name type="scientific">Sinorhizobium americanum</name>
    <dbReference type="NCBI Taxonomy" id="194963"/>
    <lineage>
        <taxon>Bacteria</taxon>
        <taxon>Pseudomonadati</taxon>
        <taxon>Pseudomonadota</taxon>
        <taxon>Alphaproteobacteria</taxon>
        <taxon>Hyphomicrobiales</taxon>
        <taxon>Rhizobiaceae</taxon>
        <taxon>Sinorhizobium/Ensifer group</taxon>
        <taxon>Sinorhizobium</taxon>
    </lineage>
</organism>
<dbReference type="EMBL" id="SLVU01000025">
    <property type="protein sequence ID" value="TCN22083.1"/>
    <property type="molecule type" value="Genomic_DNA"/>
</dbReference>